<keyword evidence="5" id="KW-0808">Transferase</keyword>
<dbReference type="Pfam" id="PF02110">
    <property type="entry name" value="HK"/>
    <property type="match status" value="1"/>
</dbReference>
<keyword evidence="8 12" id="KW-0418">Kinase</keyword>
<dbReference type="AlphaFoldDB" id="A0A2V0NKC5"/>
<proteinExistence type="inferred from homology"/>
<sequence>MEPVSAKAVWQLWSAVRERGPLVQCITNYVAMDISANVLLAAGASPAMAHALDEVEDFVGISSALLVNMGTLSADWVAAMKLAAGRAAAKGTPWVLDPVGCGATPYRTAACLAMLRLRPAVVRGNASEILALAGAAGNVKGVDSTASSHEALDAAKAVAKANGCVVAVSGATDLITDGERVIGVSNGVELLTLITAAGCSVTALIGAFLAVAPEGAVMEATAAALAVFGLAGEKGLAAAPRKGPGSLRVGLLDYLHLMGEGDVLSGVNVRELEA</sequence>
<comment type="cofactor">
    <cofactor evidence="2">
        <name>Mg(2+)</name>
        <dbReference type="ChEBI" id="CHEBI:18420"/>
    </cofactor>
</comment>
<dbReference type="PRINTS" id="PR01099">
    <property type="entry name" value="HYETHTZKNASE"/>
</dbReference>
<comment type="catalytic activity">
    <reaction evidence="1">
        <text>5-(2-hydroxyethyl)-4-methylthiazole + ATP = 4-methyl-5-(2-phosphooxyethyl)-thiazole + ADP + H(+)</text>
        <dbReference type="Rhea" id="RHEA:24212"/>
        <dbReference type="ChEBI" id="CHEBI:15378"/>
        <dbReference type="ChEBI" id="CHEBI:17957"/>
        <dbReference type="ChEBI" id="CHEBI:30616"/>
        <dbReference type="ChEBI" id="CHEBI:58296"/>
        <dbReference type="ChEBI" id="CHEBI:456216"/>
        <dbReference type="EC" id="2.7.1.50"/>
    </reaction>
</comment>
<evidence type="ECO:0000256" key="7">
    <source>
        <dbReference type="ARBA" id="ARBA00022741"/>
    </source>
</evidence>
<evidence type="ECO:0000256" key="11">
    <source>
        <dbReference type="ARBA" id="ARBA00022977"/>
    </source>
</evidence>
<dbReference type="CDD" id="cd01170">
    <property type="entry name" value="THZ_kinase"/>
    <property type="match status" value="1"/>
</dbReference>
<evidence type="ECO:0000256" key="6">
    <source>
        <dbReference type="ARBA" id="ARBA00022723"/>
    </source>
</evidence>
<evidence type="ECO:0000256" key="1">
    <source>
        <dbReference type="ARBA" id="ARBA00001771"/>
    </source>
</evidence>
<dbReference type="FunCoup" id="A0A2V0NKC5">
    <property type="interactions" value="138"/>
</dbReference>
<dbReference type="GO" id="GO:0000287">
    <property type="term" value="F:magnesium ion binding"/>
    <property type="evidence" value="ECO:0007669"/>
    <property type="project" value="InterPro"/>
</dbReference>
<keyword evidence="10" id="KW-0460">Magnesium</keyword>
<evidence type="ECO:0000256" key="5">
    <source>
        <dbReference type="ARBA" id="ARBA00022679"/>
    </source>
</evidence>
<comment type="caution">
    <text evidence="12">The sequence shown here is derived from an EMBL/GenBank/DDBJ whole genome shotgun (WGS) entry which is preliminary data.</text>
</comment>
<dbReference type="NCBIfam" id="TIGR00694">
    <property type="entry name" value="thiM"/>
    <property type="match status" value="1"/>
</dbReference>
<dbReference type="GO" id="GO:0004417">
    <property type="term" value="F:hydroxyethylthiazole kinase activity"/>
    <property type="evidence" value="ECO:0007669"/>
    <property type="project" value="UniProtKB-EC"/>
</dbReference>
<keyword evidence="11" id="KW-0784">Thiamine biosynthesis</keyword>
<dbReference type="NCBIfam" id="NF006830">
    <property type="entry name" value="PRK09355.1"/>
    <property type="match status" value="1"/>
</dbReference>
<dbReference type="Proteomes" id="UP000247498">
    <property type="component" value="Unassembled WGS sequence"/>
</dbReference>
<comment type="pathway">
    <text evidence="3">Cofactor biosynthesis; thiamine diphosphate biosynthesis; 4-methyl-5-(2-phosphoethyl)-thiazole from 5-(2-hydroxyethyl)-4-methylthiazole: step 1/1.</text>
</comment>
<dbReference type="STRING" id="307507.A0A2V0NKC5"/>
<dbReference type="GO" id="GO:0009228">
    <property type="term" value="P:thiamine biosynthetic process"/>
    <property type="evidence" value="ECO:0007669"/>
    <property type="project" value="UniProtKB-KW"/>
</dbReference>
<evidence type="ECO:0000256" key="10">
    <source>
        <dbReference type="ARBA" id="ARBA00022842"/>
    </source>
</evidence>
<gene>
    <name evidence="12" type="ORF">Rsub_00457</name>
</gene>
<reference evidence="12 13" key="1">
    <citation type="journal article" date="2018" name="Sci. Rep.">
        <title>Raphidocelis subcapitata (=Pseudokirchneriella subcapitata) provides an insight into genome evolution and environmental adaptations in the Sphaeropleales.</title>
        <authorList>
            <person name="Suzuki S."/>
            <person name="Yamaguchi H."/>
            <person name="Nakajima N."/>
            <person name="Kawachi M."/>
        </authorList>
    </citation>
    <scope>NUCLEOTIDE SEQUENCE [LARGE SCALE GENOMIC DNA]</scope>
    <source>
        <strain evidence="12 13">NIES-35</strain>
    </source>
</reference>
<dbReference type="GO" id="GO:0005524">
    <property type="term" value="F:ATP binding"/>
    <property type="evidence" value="ECO:0007669"/>
    <property type="project" value="UniProtKB-KW"/>
</dbReference>
<accession>A0A2V0NKC5</accession>
<protein>
    <recommendedName>
        <fullName evidence="4">hydroxyethylthiazole kinase</fullName>
        <ecNumber evidence="4">2.7.1.50</ecNumber>
    </recommendedName>
</protein>
<evidence type="ECO:0000256" key="4">
    <source>
        <dbReference type="ARBA" id="ARBA00012129"/>
    </source>
</evidence>
<evidence type="ECO:0000256" key="3">
    <source>
        <dbReference type="ARBA" id="ARBA00004868"/>
    </source>
</evidence>
<keyword evidence="13" id="KW-1185">Reference proteome</keyword>
<dbReference type="InParanoid" id="A0A2V0NKC5"/>
<dbReference type="EMBL" id="BDRX01000002">
    <property type="protein sequence ID" value="GBF87746.1"/>
    <property type="molecule type" value="Genomic_DNA"/>
</dbReference>
<evidence type="ECO:0000313" key="12">
    <source>
        <dbReference type="EMBL" id="GBF87746.1"/>
    </source>
</evidence>
<dbReference type="InterPro" id="IPR029056">
    <property type="entry name" value="Ribokinase-like"/>
</dbReference>
<evidence type="ECO:0000313" key="13">
    <source>
        <dbReference type="Proteomes" id="UP000247498"/>
    </source>
</evidence>
<keyword evidence="9" id="KW-0067">ATP-binding</keyword>
<organism evidence="12 13">
    <name type="scientific">Raphidocelis subcapitata</name>
    <dbReference type="NCBI Taxonomy" id="307507"/>
    <lineage>
        <taxon>Eukaryota</taxon>
        <taxon>Viridiplantae</taxon>
        <taxon>Chlorophyta</taxon>
        <taxon>core chlorophytes</taxon>
        <taxon>Chlorophyceae</taxon>
        <taxon>CS clade</taxon>
        <taxon>Sphaeropleales</taxon>
        <taxon>Selenastraceae</taxon>
        <taxon>Raphidocelis</taxon>
    </lineage>
</organism>
<dbReference type="SUPFAM" id="SSF53613">
    <property type="entry name" value="Ribokinase-like"/>
    <property type="match status" value="1"/>
</dbReference>
<dbReference type="EC" id="2.7.1.50" evidence="4"/>
<name>A0A2V0NKC5_9CHLO</name>
<evidence type="ECO:0000256" key="8">
    <source>
        <dbReference type="ARBA" id="ARBA00022777"/>
    </source>
</evidence>
<dbReference type="GO" id="GO:0009229">
    <property type="term" value="P:thiamine diphosphate biosynthetic process"/>
    <property type="evidence" value="ECO:0007669"/>
    <property type="project" value="UniProtKB-UniPathway"/>
</dbReference>
<evidence type="ECO:0000256" key="9">
    <source>
        <dbReference type="ARBA" id="ARBA00022840"/>
    </source>
</evidence>
<keyword evidence="7" id="KW-0547">Nucleotide-binding</keyword>
<evidence type="ECO:0000256" key="2">
    <source>
        <dbReference type="ARBA" id="ARBA00001946"/>
    </source>
</evidence>
<dbReference type="Gene3D" id="3.40.1190.20">
    <property type="match status" value="1"/>
</dbReference>
<dbReference type="HAMAP" id="MF_00228">
    <property type="entry name" value="Thz_kinase"/>
    <property type="match status" value="1"/>
</dbReference>
<dbReference type="InterPro" id="IPR000417">
    <property type="entry name" value="Hyethyz_kinase"/>
</dbReference>
<keyword evidence="6" id="KW-0479">Metal-binding</keyword>
<dbReference type="UniPathway" id="UPA00060">
    <property type="reaction ID" value="UER00139"/>
</dbReference>
<dbReference type="OrthoDB" id="4994at2759"/>
<dbReference type="PIRSF" id="PIRSF000513">
    <property type="entry name" value="Thz_kinase"/>
    <property type="match status" value="1"/>
</dbReference>